<dbReference type="InterPro" id="IPR050678">
    <property type="entry name" value="DNA_Partitioning_ATPase"/>
</dbReference>
<organism evidence="2 3">
    <name type="scientific">Thermohalobaculum xanthum</name>
    <dbReference type="NCBI Taxonomy" id="2753746"/>
    <lineage>
        <taxon>Bacteria</taxon>
        <taxon>Pseudomonadati</taxon>
        <taxon>Pseudomonadota</taxon>
        <taxon>Alphaproteobacteria</taxon>
        <taxon>Rhodobacterales</taxon>
        <taxon>Paracoccaceae</taxon>
        <taxon>Thermohalobaculum</taxon>
    </lineage>
</organism>
<evidence type="ECO:0000259" key="1">
    <source>
        <dbReference type="Pfam" id="PF13614"/>
    </source>
</evidence>
<dbReference type="InterPro" id="IPR025669">
    <property type="entry name" value="AAA_dom"/>
</dbReference>
<dbReference type="PANTHER" id="PTHR13696">
    <property type="entry name" value="P-LOOP CONTAINING NUCLEOSIDE TRIPHOSPHATE HYDROLASE"/>
    <property type="match status" value="1"/>
</dbReference>
<dbReference type="InterPro" id="IPR027417">
    <property type="entry name" value="P-loop_NTPase"/>
</dbReference>
<gene>
    <name evidence="2" type="ORF">H0I76_10325</name>
</gene>
<dbReference type="Pfam" id="PF13614">
    <property type="entry name" value="AAA_31"/>
    <property type="match status" value="1"/>
</dbReference>
<reference evidence="2" key="1">
    <citation type="submission" date="2020-12" db="EMBL/GenBank/DDBJ databases">
        <title>Bacterial taxonomy.</title>
        <authorList>
            <person name="Pan X."/>
        </authorList>
    </citation>
    <scope>NUCLEOTIDE SEQUENCE</scope>
    <source>
        <strain evidence="2">M0105</strain>
    </source>
</reference>
<name>A0A8J7M6U0_9RHOB</name>
<dbReference type="Proteomes" id="UP000655420">
    <property type="component" value="Unassembled WGS sequence"/>
</dbReference>
<feature type="domain" description="AAA" evidence="1">
    <location>
        <begin position="1"/>
        <end position="166"/>
    </location>
</feature>
<sequence length="250" mass="27682">MHVISLFNSKGGVGKTATAVNLAYLAASSGRRVLIWDLDPQGATSFYFRVKPKVKGGAKKIAKGKSDLDDLIKDTGIENLDLIPADLSYREFDIRLSGEKSTALKKMVAPLEHDYDLVFFDCAPSMSALSERVLRATDLLMVPVIPTTLSLRALDQLERLIDDVKTGDLTVRWFYSMVDRRKKMHRELVLGAKGAARTGSSKPLTSSIPYSSLVERMGVERRPVVDFAPRSAPALAFRDLWDEVVPLVSR</sequence>
<keyword evidence="3" id="KW-1185">Reference proteome</keyword>
<dbReference type="AlphaFoldDB" id="A0A8J7M6U0"/>
<comment type="caution">
    <text evidence="2">The sequence shown here is derived from an EMBL/GenBank/DDBJ whole genome shotgun (WGS) entry which is preliminary data.</text>
</comment>
<evidence type="ECO:0000313" key="3">
    <source>
        <dbReference type="Proteomes" id="UP000655420"/>
    </source>
</evidence>
<dbReference type="SUPFAM" id="SSF52540">
    <property type="entry name" value="P-loop containing nucleoside triphosphate hydrolases"/>
    <property type="match status" value="1"/>
</dbReference>
<proteinExistence type="predicted"/>
<accession>A0A8J7M6U0</accession>
<dbReference type="Gene3D" id="3.40.50.300">
    <property type="entry name" value="P-loop containing nucleotide triphosphate hydrolases"/>
    <property type="match status" value="1"/>
</dbReference>
<protein>
    <submittedName>
        <fullName evidence="2">ParA family protein</fullName>
    </submittedName>
</protein>
<evidence type="ECO:0000313" key="2">
    <source>
        <dbReference type="EMBL" id="MBK0399589.1"/>
    </source>
</evidence>
<dbReference type="PANTHER" id="PTHR13696:SF52">
    <property type="entry name" value="PARA FAMILY PROTEIN CT_582"/>
    <property type="match status" value="1"/>
</dbReference>
<dbReference type="CDD" id="cd02042">
    <property type="entry name" value="ParAB_family"/>
    <property type="match status" value="1"/>
</dbReference>
<dbReference type="RefSeq" id="WP_200609792.1">
    <property type="nucleotide sequence ID" value="NZ_JAEHHL010000006.1"/>
</dbReference>
<dbReference type="EMBL" id="JAEHHL010000006">
    <property type="protein sequence ID" value="MBK0399589.1"/>
    <property type="molecule type" value="Genomic_DNA"/>
</dbReference>